<dbReference type="OrthoDB" id="4829434at2"/>
<keyword evidence="4" id="KW-0547">Nucleotide-binding</keyword>
<keyword evidence="7" id="KW-1185">Reference proteome</keyword>
<dbReference type="GO" id="GO:0004540">
    <property type="term" value="F:RNA nuclease activity"/>
    <property type="evidence" value="ECO:0007669"/>
    <property type="project" value="InterPro"/>
</dbReference>
<keyword evidence="5" id="KW-0378">Hydrolase</keyword>
<dbReference type="AlphaFoldDB" id="A0A364NQ50"/>
<dbReference type="Pfam" id="PF01934">
    <property type="entry name" value="HepT-like"/>
    <property type="match status" value="1"/>
</dbReference>
<dbReference type="InterPro" id="IPR051813">
    <property type="entry name" value="HepT_RNase_toxin"/>
</dbReference>
<keyword evidence="1" id="KW-0597">Phosphoprotein</keyword>
<sequence length="118" mass="13623">MNVNRLDDYLEHMQQAASDACTFIEGLEKDDFHEDKRTQQAVIMSLIILGEAATKIMDTYPEFSLAHPEIPWRNMRGMRNRIAHGYFDINLDVVWDTVQMALPTLRIQLATLQDQANT</sequence>
<evidence type="ECO:0000313" key="6">
    <source>
        <dbReference type="EMBL" id="RAU19203.1"/>
    </source>
</evidence>
<gene>
    <name evidence="6" type="ORF">DN062_02740</name>
</gene>
<dbReference type="GO" id="GO:0016787">
    <property type="term" value="F:hydrolase activity"/>
    <property type="evidence" value="ECO:0007669"/>
    <property type="project" value="UniProtKB-KW"/>
</dbReference>
<evidence type="ECO:0008006" key="8">
    <source>
        <dbReference type="Google" id="ProtNLM"/>
    </source>
</evidence>
<name>A0A364NQ50_9GAMM</name>
<organism evidence="6 7">
    <name type="scientific">Nitrincola tibetensis</name>
    <dbReference type="NCBI Taxonomy" id="2219697"/>
    <lineage>
        <taxon>Bacteria</taxon>
        <taxon>Pseudomonadati</taxon>
        <taxon>Pseudomonadota</taxon>
        <taxon>Gammaproteobacteria</taxon>
        <taxon>Oceanospirillales</taxon>
        <taxon>Oceanospirillaceae</taxon>
        <taxon>Nitrincola</taxon>
    </lineage>
</organism>
<dbReference type="PANTHER" id="PTHR34139:SF1">
    <property type="entry name" value="RNASE MJ1380-RELATED"/>
    <property type="match status" value="1"/>
</dbReference>
<dbReference type="Proteomes" id="UP000250744">
    <property type="component" value="Unassembled WGS sequence"/>
</dbReference>
<keyword evidence="3" id="KW-0540">Nuclease</keyword>
<dbReference type="GO" id="GO:0000166">
    <property type="term" value="F:nucleotide binding"/>
    <property type="evidence" value="ECO:0007669"/>
    <property type="project" value="UniProtKB-KW"/>
</dbReference>
<dbReference type="RefSeq" id="WP_112157334.1">
    <property type="nucleotide sequence ID" value="NZ_QKRX01000002.1"/>
</dbReference>
<dbReference type="EMBL" id="QKRX01000002">
    <property type="protein sequence ID" value="RAU19203.1"/>
    <property type="molecule type" value="Genomic_DNA"/>
</dbReference>
<keyword evidence="2" id="KW-1277">Toxin-antitoxin system</keyword>
<evidence type="ECO:0000256" key="3">
    <source>
        <dbReference type="ARBA" id="ARBA00022722"/>
    </source>
</evidence>
<reference evidence="6 7" key="1">
    <citation type="submission" date="2018-06" db="EMBL/GenBank/DDBJ databases">
        <title>Nitrincola tibetense sp. nov., isolated from Lake XuguoCo on Tibetan Plateau.</title>
        <authorList>
            <person name="Xing P."/>
        </authorList>
    </citation>
    <scope>NUCLEOTIDE SEQUENCE [LARGE SCALE GENOMIC DNA]</scope>
    <source>
        <strain evidence="7">xg18</strain>
    </source>
</reference>
<evidence type="ECO:0000256" key="2">
    <source>
        <dbReference type="ARBA" id="ARBA00022649"/>
    </source>
</evidence>
<evidence type="ECO:0000256" key="1">
    <source>
        <dbReference type="ARBA" id="ARBA00022553"/>
    </source>
</evidence>
<accession>A0A364NQ50</accession>
<evidence type="ECO:0000256" key="5">
    <source>
        <dbReference type="ARBA" id="ARBA00022801"/>
    </source>
</evidence>
<proteinExistence type="predicted"/>
<dbReference type="PANTHER" id="PTHR34139">
    <property type="entry name" value="UPF0331 PROTEIN MJ0127"/>
    <property type="match status" value="1"/>
</dbReference>
<comment type="caution">
    <text evidence="6">The sequence shown here is derived from an EMBL/GenBank/DDBJ whole genome shotgun (WGS) entry which is preliminary data.</text>
</comment>
<dbReference type="GO" id="GO:0110001">
    <property type="term" value="C:toxin-antitoxin complex"/>
    <property type="evidence" value="ECO:0007669"/>
    <property type="project" value="InterPro"/>
</dbReference>
<dbReference type="InterPro" id="IPR008201">
    <property type="entry name" value="HepT-like"/>
</dbReference>
<evidence type="ECO:0000256" key="4">
    <source>
        <dbReference type="ARBA" id="ARBA00022741"/>
    </source>
</evidence>
<evidence type="ECO:0000313" key="7">
    <source>
        <dbReference type="Proteomes" id="UP000250744"/>
    </source>
</evidence>
<protein>
    <recommendedName>
        <fullName evidence="8">DUF86 domain-containing protein</fullName>
    </recommendedName>
</protein>